<organism evidence="1 2">
    <name type="scientific">Paspalum notatum var. saurae</name>
    <dbReference type="NCBI Taxonomy" id="547442"/>
    <lineage>
        <taxon>Eukaryota</taxon>
        <taxon>Viridiplantae</taxon>
        <taxon>Streptophyta</taxon>
        <taxon>Embryophyta</taxon>
        <taxon>Tracheophyta</taxon>
        <taxon>Spermatophyta</taxon>
        <taxon>Magnoliopsida</taxon>
        <taxon>Liliopsida</taxon>
        <taxon>Poales</taxon>
        <taxon>Poaceae</taxon>
        <taxon>PACMAD clade</taxon>
        <taxon>Panicoideae</taxon>
        <taxon>Andropogonodae</taxon>
        <taxon>Paspaleae</taxon>
        <taxon>Paspalinae</taxon>
        <taxon>Paspalum</taxon>
    </lineage>
</organism>
<feature type="non-terminal residue" evidence="1">
    <location>
        <position position="1"/>
    </location>
</feature>
<evidence type="ECO:0000313" key="1">
    <source>
        <dbReference type="EMBL" id="WVZ62587.1"/>
    </source>
</evidence>
<reference evidence="1 2" key="1">
    <citation type="submission" date="2024-02" db="EMBL/GenBank/DDBJ databases">
        <title>High-quality chromosome-scale genome assembly of Pensacola bahiagrass (Paspalum notatum Flugge var. saurae).</title>
        <authorList>
            <person name="Vega J.M."/>
            <person name="Podio M."/>
            <person name="Orjuela J."/>
            <person name="Siena L.A."/>
            <person name="Pessino S.C."/>
            <person name="Combes M.C."/>
            <person name="Mariac C."/>
            <person name="Albertini E."/>
            <person name="Pupilli F."/>
            <person name="Ortiz J.P.A."/>
            <person name="Leblanc O."/>
        </authorList>
    </citation>
    <scope>NUCLEOTIDE SEQUENCE [LARGE SCALE GENOMIC DNA]</scope>
    <source>
        <strain evidence="1">R1</strain>
        <tissue evidence="1">Leaf</tissue>
    </source>
</reference>
<gene>
    <name evidence="1" type="ORF">U9M48_012321</name>
</gene>
<keyword evidence="2" id="KW-1185">Reference proteome</keyword>
<accession>A0AAQ3SY55</accession>
<sequence length="68" mass="7119">VSRDPKSHFVGSQSLTTMSSRDISIAAFSTTGSGIRSRVAVAAAPASRAVQHDVYPLSTRGPRCSLQS</sequence>
<dbReference type="Proteomes" id="UP001341281">
    <property type="component" value="Chromosome 03"/>
</dbReference>
<evidence type="ECO:0000313" key="2">
    <source>
        <dbReference type="Proteomes" id="UP001341281"/>
    </source>
</evidence>
<name>A0AAQ3SY55_PASNO</name>
<proteinExistence type="predicted"/>
<protein>
    <submittedName>
        <fullName evidence="1">Uncharacterized protein</fullName>
    </submittedName>
</protein>
<dbReference type="EMBL" id="CP144747">
    <property type="protein sequence ID" value="WVZ62587.1"/>
    <property type="molecule type" value="Genomic_DNA"/>
</dbReference>
<dbReference type="AlphaFoldDB" id="A0AAQ3SY55"/>